<protein>
    <submittedName>
        <fullName evidence="2">DNA-directed DNA polymerase</fullName>
    </submittedName>
</protein>
<proteinExistence type="predicted"/>
<accession>A0A0N5BJS6</accession>
<sequence>MNSIFFKNIAYFNIFDDIDVYDKKISKYIHENDYCFFENFNIWNDIVNDHIKPQKKFKKCKKIDDNKYYRLVDEVITVKRKDLLCFYGCKYPKDDFNINVSSYVYINQSYKLDCDIFHFRCYNRSNAIIYDDVYFHINKLSKIPKESTPFLEENFSIPINNKRYDVHIYVIDSLSYYHALRALPKTRKYLKENFNGVEMEYLNAIGGSSRLNAYGFLLNKQNMDVDDFFSYEKTKKNDFGDSDSCEVALDNQTFIQEYYKKMGYVKLSAEDYEPGGIFSYVNCTGFKKEPPHHTLKPFQILSKQIELGKVIENKFKRKCYHHGFHIIDYMSDFLQKYENNLKMTLIWHSNLLHDEINPIFTADETFYKSITKRNKKKKFVSLITPLKLNRFL</sequence>
<keyword evidence="1" id="KW-1185">Reference proteome</keyword>
<dbReference type="WBParaSite" id="SPAL_0000619400.1">
    <property type="protein sequence ID" value="SPAL_0000619400.1"/>
    <property type="gene ID" value="SPAL_0000619400"/>
</dbReference>
<dbReference type="AlphaFoldDB" id="A0A0N5BJS6"/>
<reference evidence="2" key="1">
    <citation type="submission" date="2017-02" db="UniProtKB">
        <authorList>
            <consortium name="WormBaseParasite"/>
        </authorList>
    </citation>
    <scope>IDENTIFICATION</scope>
</reference>
<evidence type="ECO:0000313" key="1">
    <source>
        <dbReference type="Proteomes" id="UP000046392"/>
    </source>
</evidence>
<name>A0A0N5BJS6_STREA</name>
<dbReference type="PANTHER" id="PTHR10974:SF75">
    <property type="entry name" value="SULFATASE DOMAIN-CONTAINING PROTEIN"/>
    <property type="match status" value="1"/>
</dbReference>
<dbReference type="Pfam" id="PF02995">
    <property type="entry name" value="DUF229"/>
    <property type="match status" value="1"/>
</dbReference>
<dbReference type="Proteomes" id="UP000046392">
    <property type="component" value="Unplaced"/>
</dbReference>
<dbReference type="PANTHER" id="PTHR10974">
    <property type="entry name" value="FI08016P-RELATED"/>
    <property type="match status" value="1"/>
</dbReference>
<dbReference type="GO" id="GO:0005615">
    <property type="term" value="C:extracellular space"/>
    <property type="evidence" value="ECO:0007669"/>
    <property type="project" value="TreeGrafter"/>
</dbReference>
<dbReference type="InterPro" id="IPR004245">
    <property type="entry name" value="DUF229"/>
</dbReference>
<evidence type="ECO:0000313" key="2">
    <source>
        <dbReference type="WBParaSite" id="SPAL_0000619400.1"/>
    </source>
</evidence>
<organism evidence="1 2">
    <name type="scientific">Strongyloides papillosus</name>
    <name type="common">Intestinal threadworm</name>
    <dbReference type="NCBI Taxonomy" id="174720"/>
    <lineage>
        <taxon>Eukaryota</taxon>
        <taxon>Metazoa</taxon>
        <taxon>Ecdysozoa</taxon>
        <taxon>Nematoda</taxon>
        <taxon>Chromadorea</taxon>
        <taxon>Rhabditida</taxon>
        <taxon>Tylenchina</taxon>
        <taxon>Panagrolaimomorpha</taxon>
        <taxon>Strongyloidoidea</taxon>
        <taxon>Strongyloididae</taxon>
        <taxon>Strongyloides</taxon>
    </lineage>
</organism>
<dbReference type="STRING" id="174720.A0A0N5BJS6"/>